<dbReference type="EMBL" id="CP080467">
    <property type="protein sequence ID" value="UNO50467.1"/>
    <property type="molecule type" value="Genomic_DNA"/>
</dbReference>
<proteinExistence type="predicted"/>
<dbReference type="Pfam" id="PF00376">
    <property type="entry name" value="MerR"/>
    <property type="match status" value="1"/>
</dbReference>
<accession>T0BJB1</accession>
<dbReference type="Proteomes" id="UP000829401">
    <property type="component" value="Chromosome"/>
</dbReference>
<dbReference type="eggNOG" id="COG0789">
    <property type="taxonomic scope" value="Bacteria"/>
</dbReference>
<name>T0BJB1_ALIAG</name>
<dbReference type="InterPro" id="IPR000551">
    <property type="entry name" value="MerR-type_HTH_dom"/>
</dbReference>
<keyword evidence="2" id="KW-1185">Reference proteome</keyword>
<dbReference type="GO" id="GO:0003677">
    <property type="term" value="F:DNA binding"/>
    <property type="evidence" value="ECO:0007669"/>
    <property type="project" value="UniProtKB-KW"/>
</dbReference>
<dbReference type="GO" id="GO:0006355">
    <property type="term" value="P:regulation of DNA-templated transcription"/>
    <property type="evidence" value="ECO:0007669"/>
    <property type="project" value="InterPro"/>
</dbReference>
<organism evidence="1 2">
    <name type="scientific">Alicyclobacillus acidoterrestris (strain ATCC 49025 / DSM 3922 / CIP 106132 / NCIMB 13137 / GD3B)</name>
    <dbReference type="NCBI Taxonomy" id="1356854"/>
    <lineage>
        <taxon>Bacteria</taxon>
        <taxon>Bacillati</taxon>
        <taxon>Bacillota</taxon>
        <taxon>Bacilli</taxon>
        <taxon>Bacillales</taxon>
        <taxon>Alicyclobacillaceae</taxon>
        <taxon>Alicyclobacillus</taxon>
    </lineage>
</organism>
<dbReference type="STRING" id="1356854.N007_17860"/>
<accession>A0A9E7D138</accession>
<keyword evidence="1" id="KW-0238">DNA-binding</keyword>
<dbReference type="KEGG" id="aaco:K1I37_08390"/>
<dbReference type="InterPro" id="IPR009061">
    <property type="entry name" value="DNA-bd_dom_put_sf"/>
</dbReference>
<reference evidence="2" key="1">
    <citation type="journal article" date="2022" name="G3 (Bethesda)">
        <title>Unveiling the complete genome sequence of Alicyclobacillus acidoterrestris DSM 3922T, a taint-producing strain.</title>
        <authorList>
            <person name="Leonardo I.C."/>
            <person name="Barreto Crespo M.T."/>
            <person name="Gaspar F.B."/>
        </authorList>
    </citation>
    <scope>NUCLEOTIDE SEQUENCE [LARGE SCALE GENOMIC DNA]</scope>
    <source>
        <strain evidence="2">DSM 3922</strain>
    </source>
</reference>
<evidence type="ECO:0000313" key="2">
    <source>
        <dbReference type="Proteomes" id="UP000829401"/>
    </source>
</evidence>
<evidence type="ECO:0000313" key="1">
    <source>
        <dbReference type="EMBL" id="UNO50467.1"/>
    </source>
</evidence>
<sequence length="53" mass="6231">MYTVKKVTKMLDLTEHTVRYYTDKGLVPSVQRDINNNRLFDDESLIGLQLPNF</sequence>
<dbReference type="AlphaFoldDB" id="T0BJB1"/>
<gene>
    <name evidence="1" type="ORF">K1I37_08390</name>
</gene>
<protein>
    <submittedName>
        <fullName evidence="1">MerR family DNA-binding transcriptional regulator</fullName>
    </submittedName>
</protein>
<dbReference type="Gene3D" id="1.10.1660.10">
    <property type="match status" value="1"/>
</dbReference>
<dbReference type="PROSITE" id="PS50937">
    <property type="entry name" value="HTH_MERR_2"/>
    <property type="match status" value="1"/>
</dbReference>
<dbReference type="SUPFAM" id="SSF46955">
    <property type="entry name" value="Putative DNA-binding domain"/>
    <property type="match status" value="1"/>
</dbReference>